<dbReference type="SMART" id="SM00363">
    <property type="entry name" value="S4"/>
    <property type="match status" value="1"/>
</dbReference>
<evidence type="ECO:0000256" key="1">
    <source>
        <dbReference type="ARBA" id="ARBA00022884"/>
    </source>
</evidence>
<sequence>MKKERLDLLLVKKNLVSSREEAKRLILAGKVSAIGKPGLVLKPSQLFELDQDFELTEKEKYVSRGGYKLEALFQAVPLKLEGKVCLDVGSSTGGFSDCLLQQGARTVYCVDVGKGLLHWKLRSDPRIKVKEGINARYLKKEDFDTLFDFISVDVSFISLKLILPPLFPLLSPQGKVCALIKPQFEVGRHLVGKKGIVRDEKLREKLIGELELWLESHYPMQTLVVIPSPILGQEGNQEYLWLLERKPSGH</sequence>
<dbReference type="CDD" id="cd00165">
    <property type="entry name" value="S4"/>
    <property type="match status" value="1"/>
</dbReference>
<keyword evidence="5" id="KW-0808">Transferase</keyword>
<dbReference type="EMBL" id="CP065956">
    <property type="protein sequence ID" value="QSR86236.1"/>
    <property type="molecule type" value="Genomic_DNA"/>
</dbReference>
<feature type="domain" description="RNA-binding S4" evidence="4">
    <location>
        <begin position="4"/>
        <end position="70"/>
    </location>
</feature>
<dbReference type="Gene3D" id="3.10.290.10">
    <property type="entry name" value="RNA-binding S4 domain"/>
    <property type="match status" value="1"/>
</dbReference>
<accession>A0ABX7PU91</accession>
<dbReference type="Pfam" id="PF01479">
    <property type="entry name" value="S4"/>
    <property type="match status" value="1"/>
</dbReference>
<dbReference type="InterPro" id="IPR036986">
    <property type="entry name" value="S4_RNA-bd_sf"/>
</dbReference>
<name>A0ABX7PU91_9BACT</name>
<reference evidence="5 6" key="1">
    <citation type="submission" date="2020-12" db="EMBL/GenBank/DDBJ databases">
        <authorList>
            <person name="Awala S.I."/>
            <person name="Gwak J.-H."/>
            <person name="Kim S.-J."/>
            <person name="Rhee S.-K."/>
        </authorList>
    </citation>
    <scope>NUCLEOTIDE SEQUENCE [LARGE SCALE GENOMIC DNA]</scope>
    <source>
        <strain evidence="5 6">IT5</strain>
    </source>
</reference>
<evidence type="ECO:0000259" key="4">
    <source>
        <dbReference type="SMART" id="SM00363"/>
    </source>
</evidence>
<evidence type="ECO:0000313" key="5">
    <source>
        <dbReference type="EMBL" id="QSR86236.1"/>
    </source>
</evidence>
<keyword evidence="6" id="KW-1185">Reference proteome</keyword>
<dbReference type="SUPFAM" id="SSF55174">
    <property type="entry name" value="Alpha-L RNA-binding motif"/>
    <property type="match status" value="1"/>
</dbReference>
<dbReference type="PIRSF" id="PIRSF005578">
    <property type="entry name" value="TlyA"/>
    <property type="match status" value="1"/>
</dbReference>
<dbReference type="GO" id="GO:0032259">
    <property type="term" value="P:methylation"/>
    <property type="evidence" value="ECO:0007669"/>
    <property type="project" value="UniProtKB-KW"/>
</dbReference>
<dbReference type="Pfam" id="PF01728">
    <property type="entry name" value="FtsJ"/>
    <property type="match status" value="1"/>
</dbReference>
<dbReference type="InterPro" id="IPR002942">
    <property type="entry name" value="S4_RNA-bd"/>
</dbReference>
<comment type="similarity">
    <text evidence="2">Belongs to the TlyA family.</text>
</comment>
<dbReference type="PANTHER" id="PTHR32319">
    <property type="entry name" value="BACTERIAL HEMOLYSIN-LIKE PROTEIN"/>
    <property type="match status" value="1"/>
</dbReference>
<gene>
    <name evidence="5" type="ORF">EM20IM_06945</name>
</gene>
<dbReference type="InterPro" id="IPR047048">
    <property type="entry name" value="TlyA"/>
</dbReference>
<dbReference type="PROSITE" id="PS50889">
    <property type="entry name" value="S4"/>
    <property type="match status" value="1"/>
</dbReference>
<evidence type="ECO:0000313" key="6">
    <source>
        <dbReference type="Proteomes" id="UP000663088"/>
    </source>
</evidence>
<dbReference type="InterPro" id="IPR004538">
    <property type="entry name" value="Hemolysin_A/TlyA"/>
</dbReference>
<dbReference type="InterPro" id="IPR029063">
    <property type="entry name" value="SAM-dependent_MTases_sf"/>
</dbReference>
<dbReference type="InterPro" id="IPR002877">
    <property type="entry name" value="RNA_MeTrfase_FtsJ_dom"/>
</dbReference>
<organism evidence="5 6">
    <name type="scientific">Candidatus Methylacidiphilum infernorum</name>
    <dbReference type="NCBI Taxonomy" id="511746"/>
    <lineage>
        <taxon>Bacteria</taxon>
        <taxon>Pseudomonadati</taxon>
        <taxon>Verrucomicrobiota</taxon>
        <taxon>Methylacidiphilae</taxon>
        <taxon>Methylacidiphilales</taxon>
        <taxon>Methylacidiphilaceae</taxon>
        <taxon>Methylacidiphilum (ex Ratnadevi et al. 2023)</taxon>
    </lineage>
</organism>
<proteinExistence type="inferred from homology"/>
<protein>
    <submittedName>
        <fullName evidence="5">TlyA family RNA methyltransferase</fullName>
    </submittedName>
</protein>
<dbReference type="SUPFAM" id="SSF53335">
    <property type="entry name" value="S-adenosyl-L-methionine-dependent methyltransferases"/>
    <property type="match status" value="1"/>
</dbReference>
<evidence type="ECO:0000256" key="3">
    <source>
        <dbReference type="PROSITE-ProRule" id="PRU00182"/>
    </source>
</evidence>
<keyword evidence="1 3" id="KW-0694">RNA-binding</keyword>
<dbReference type="Gene3D" id="3.40.50.150">
    <property type="entry name" value="Vaccinia Virus protein VP39"/>
    <property type="match status" value="1"/>
</dbReference>
<dbReference type="NCBIfam" id="TIGR00478">
    <property type="entry name" value="tly"/>
    <property type="match status" value="1"/>
</dbReference>
<evidence type="ECO:0000256" key="2">
    <source>
        <dbReference type="ARBA" id="ARBA00029460"/>
    </source>
</evidence>
<dbReference type="GO" id="GO:0008168">
    <property type="term" value="F:methyltransferase activity"/>
    <property type="evidence" value="ECO:0007669"/>
    <property type="project" value="UniProtKB-KW"/>
</dbReference>
<dbReference type="PANTHER" id="PTHR32319:SF0">
    <property type="entry name" value="BACTERIAL HEMOLYSIN-LIKE PROTEIN"/>
    <property type="match status" value="1"/>
</dbReference>
<keyword evidence="5" id="KW-0489">Methyltransferase</keyword>
<dbReference type="Proteomes" id="UP000663088">
    <property type="component" value="Chromosome"/>
</dbReference>